<proteinExistence type="predicted"/>
<keyword evidence="2" id="KW-1185">Reference proteome</keyword>
<dbReference type="Proteomes" id="UP000199107">
    <property type="component" value="Unassembled WGS sequence"/>
</dbReference>
<dbReference type="RefSeq" id="WP_089657948.1">
    <property type="nucleotide sequence ID" value="NZ_FNGH01000005.1"/>
</dbReference>
<accession>A0A1G9L001</accession>
<dbReference type="EMBL" id="FNGH01000005">
    <property type="protein sequence ID" value="SDL55308.1"/>
    <property type="molecule type" value="Genomic_DNA"/>
</dbReference>
<gene>
    <name evidence="1" type="ORF">SAMN05192555_105106</name>
</gene>
<protein>
    <submittedName>
        <fullName evidence="1">Uncharacterized protein</fullName>
    </submittedName>
</protein>
<dbReference type="OrthoDB" id="6174181at2"/>
<organism evidence="1 2">
    <name type="scientific">Franzmannia pantelleriensis</name>
    <dbReference type="NCBI Taxonomy" id="48727"/>
    <lineage>
        <taxon>Bacteria</taxon>
        <taxon>Pseudomonadati</taxon>
        <taxon>Pseudomonadota</taxon>
        <taxon>Gammaproteobacteria</taxon>
        <taxon>Oceanospirillales</taxon>
        <taxon>Halomonadaceae</taxon>
        <taxon>Franzmannia</taxon>
    </lineage>
</organism>
<evidence type="ECO:0000313" key="2">
    <source>
        <dbReference type="Proteomes" id="UP000199107"/>
    </source>
</evidence>
<dbReference type="AlphaFoldDB" id="A0A1G9L001"/>
<reference evidence="2" key="1">
    <citation type="submission" date="2016-10" db="EMBL/GenBank/DDBJ databases">
        <authorList>
            <person name="Varghese N."/>
            <person name="Submissions S."/>
        </authorList>
    </citation>
    <scope>NUCLEOTIDE SEQUENCE [LARGE SCALE GENOMIC DNA]</scope>
    <source>
        <strain evidence="2">AAP</strain>
    </source>
</reference>
<evidence type="ECO:0000313" key="1">
    <source>
        <dbReference type="EMBL" id="SDL55308.1"/>
    </source>
</evidence>
<sequence>MQCKCGSETKLNEAVRSRLKARLEFQVCKACGRVSNAELFVKEVKVVVDDGVGATARQQFANLDADTAKALFARAGGLQRGFYHQRSVI</sequence>
<name>A0A1G9L001_9GAMM</name>